<comment type="subcellular location">
    <subcellularLocation>
        <location evidence="7">Cytoplasm</location>
    </subcellularLocation>
</comment>
<dbReference type="InterPro" id="IPR011063">
    <property type="entry name" value="TilS/TtcA_N"/>
</dbReference>
<reference evidence="10 11" key="1">
    <citation type="submission" date="2020-05" db="EMBL/GenBank/DDBJ databases">
        <title>Complete genome sequence of of a novel Thermoleptolyngbya strain isolated from hot springs of Ganzi, Sichuan China.</title>
        <authorList>
            <person name="Tang J."/>
            <person name="Daroch M."/>
            <person name="Li L."/>
            <person name="Waleron K."/>
            <person name="Waleron M."/>
            <person name="Waleron M."/>
        </authorList>
    </citation>
    <scope>NUCLEOTIDE SEQUENCE [LARGE SCALE GENOMIC DNA]</scope>
    <source>
        <strain evidence="10 11">PKUAC-SCTA183</strain>
    </source>
</reference>
<keyword evidence="11" id="KW-1185">Reference proteome</keyword>
<evidence type="ECO:0000259" key="9">
    <source>
        <dbReference type="Pfam" id="PF09179"/>
    </source>
</evidence>
<name>A0A6M8BH13_9CYAN</name>
<dbReference type="SUPFAM" id="SSF52402">
    <property type="entry name" value="Adenine nucleotide alpha hydrolases-like"/>
    <property type="match status" value="1"/>
</dbReference>
<dbReference type="Gene3D" id="3.40.50.620">
    <property type="entry name" value="HUPs"/>
    <property type="match status" value="1"/>
</dbReference>
<dbReference type="Gene3D" id="1.20.59.20">
    <property type="match status" value="1"/>
</dbReference>
<feature type="domain" description="tRNA(Ile)-lysidine/2-thiocytidine synthase N-terminal" evidence="8">
    <location>
        <begin position="29"/>
        <end position="205"/>
    </location>
</feature>
<dbReference type="EMBL" id="CP053661">
    <property type="protein sequence ID" value="QKD83636.1"/>
    <property type="molecule type" value="Genomic_DNA"/>
</dbReference>
<keyword evidence="2 7" id="KW-0436">Ligase</keyword>
<organism evidence="10 11">
    <name type="scientific">Thermoleptolyngbya sichuanensis A183</name>
    <dbReference type="NCBI Taxonomy" id="2737172"/>
    <lineage>
        <taxon>Bacteria</taxon>
        <taxon>Bacillati</taxon>
        <taxon>Cyanobacteriota</taxon>
        <taxon>Cyanophyceae</taxon>
        <taxon>Oculatellales</taxon>
        <taxon>Oculatellaceae</taxon>
        <taxon>Thermoleptolyngbya</taxon>
        <taxon>Thermoleptolyngbya sichuanensis</taxon>
    </lineage>
</organism>
<dbReference type="Proteomes" id="UP000505210">
    <property type="component" value="Chromosome"/>
</dbReference>
<dbReference type="HAMAP" id="MF_01161">
    <property type="entry name" value="tRNA_Ile_lys_synt"/>
    <property type="match status" value="1"/>
</dbReference>
<feature type="binding site" evidence="7">
    <location>
        <begin position="34"/>
        <end position="39"/>
    </location>
    <ligand>
        <name>ATP</name>
        <dbReference type="ChEBI" id="CHEBI:30616"/>
    </ligand>
</feature>
<dbReference type="RefSeq" id="WP_172357544.1">
    <property type="nucleotide sequence ID" value="NZ_CP053661.1"/>
</dbReference>
<dbReference type="GO" id="GO:0005737">
    <property type="term" value="C:cytoplasm"/>
    <property type="evidence" value="ECO:0007669"/>
    <property type="project" value="UniProtKB-SubCell"/>
</dbReference>
<dbReference type="GO" id="GO:0006400">
    <property type="term" value="P:tRNA modification"/>
    <property type="evidence" value="ECO:0007669"/>
    <property type="project" value="UniProtKB-UniRule"/>
</dbReference>
<evidence type="ECO:0000256" key="5">
    <source>
        <dbReference type="ARBA" id="ARBA00022840"/>
    </source>
</evidence>
<protein>
    <recommendedName>
        <fullName evidence="7">tRNA(Ile)-lysidine synthase</fullName>
        <ecNumber evidence="7">6.3.4.19</ecNumber>
    </recommendedName>
    <alternativeName>
        <fullName evidence="7">tRNA(Ile)-2-lysyl-cytidine synthase</fullName>
    </alternativeName>
    <alternativeName>
        <fullName evidence="7">tRNA(Ile)-lysidine synthetase</fullName>
    </alternativeName>
</protein>
<comment type="function">
    <text evidence="7">Ligates lysine onto the cytidine present at position 34 of the AUA codon-specific tRNA(Ile) that contains the anticodon CAU, in an ATP-dependent manner. Cytidine is converted to lysidine, thus changing the amino acid specificity of the tRNA from methionine to isoleucine.</text>
</comment>
<evidence type="ECO:0000256" key="7">
    <source>
        <dbReference type="HAMAP-Rule" id="MF_01161"/>
    </source>
</evidence>
<dbReference type="InterPro" id="IPR012094">
    <property type="entry name" value="tRNA_Ile_lys_synt"/>
</dbReference>
<dbReference type="InterPro" id="IPR012795">
    <property type="entry name" value="tRNA_Ile_lys_synt_N"/>
</dbReference>
<dbReference type="InterPro" id="IPR014729">
    <property type="entry name" value="Rossmann-like_a/b/a_fold"/>
</dbReference>
<evidence type="ECO:0000256" key="3">
    <source>
        <dbReference type="ARBA" id="ARBA00022694"/>
    </source>
</evidence>
<evidence type="ECO:0000313" key="11">
    <source>
        <dbReference type="Proteomes" id="UP000505210"/>
    </source>
</evidence>
<dbReference type="SUPFAM" id="SSF82829">
    <property type="entry name" value="MesJ substrate recognition domain-like"/>
    <property type="match status" value="1"/>
</dbReference>
<comment type="similarity">
    <text evidence="7">Belongs to the tRNA(Ile)-lysidine synthase family.</text>
</comment>
<evidence type="ECO:0000256" key="4">
    <source>
        <dbReference type="ARBA" id="ARBA00022741"/>
    </source>
</evidence>
<evidence type="ECO:0000256" key="1">
    <source>
        <dbReference type="ARBA" id="ARBA00022490"/>
    </source>
</evidence>
<comment type="domain">
    <text evidence="7">The N-terminal region contains the highly conserved SGGXDS motif, predicted to be a P-loop motif involved in ATP binding.</text>
</comment>
<evidence type="ECO:0000259" key="8">
    <source>
        <dbReference type="Pfam" id="PF01171"/>
    </source>
</evidence>
<evidence type="ECO:0000313" key="10">
    <source>
        <dbReference type="EMBL" id="QKD83636.1"/>
    </source>
</evidence>
<comment type="catalytic activity">
    <reaction evidence="6 7">
        <text>cytidine(34) in tRNA(Ile2) + L-lysine + ATP = lysidine(34) in tRNA(Ile2) + AMP + diphosphate + H(+)</text>
        <dbReference type="Rhea" id="RHEA:43744"/>
        <dbReference type="Rhea" id="RHEA-COMP:10625"/>
        <dbReference type="Rhea" id="RHEA-COMP:10670"/>
        <dbReference type="ChEBI" id="CHEBI:15378"/>
        <dbReference type="ChEBI" id="CHEBI:30616"/>
        <dbReference type="ChEBI" id="CHEBI:32551"/>
        <dbReference type="ChEBI" id="CHEBI:33019"/>
        <dbReference type="ChEBI" id="CHEBI:82748"/>
        <dbReference type="ChEBI" id="CHEBI:83665"/>
        <dbReference type="ChEBI" id="CHEBI:456215"/>
        <dbReference type="EC" id="6.3.4.19"/>
    </reaction>
</comment>
<evidence type="ECO:0000256" key="2">
    <source>
        <dbReference type="ARBA" id="ARBA00022598"/>
    </source>
</evidence>
<dbReference type="GO" id="GO:0005524">
    <property type="term" value="F:ATP binding"/>
    <property type="evidence" value="ECO:0007669"/>
    <property type="project" value="UniProtKB-UniRule"/>
</dbReference>
<keyword evidence="5 7" id="KW-0067">ATP-binding</keyword>
<dbReference type="KEGG" id="theu:HPC62_16800"/>
<dbReference type="CDD" id="cd01992">
    <property type="entry name" value="TilS_N"/>
    <property type="match status" value="1"/>
</dbReference>
<dbReference type="GO" id="GO:0032267">
    <property type="term" value="F:tRNA(Ile)-lysidine synthase activity"/>
    <property type="evidence" value="ECO:0007669"/>
    <property type="project" value="UniProtKB-EC"/>
</dbReference>
<dbReference type="InterPro" id="IPR015262">
    <property type="entry name" value="tRNA_Ile_lys_synt_subst-bd"/>
</dbReference>
<dbReference type="PANTHER" id="PTHR43033">
    <property type="entry name" value="TRNA(ILE)-LYSIDINE SYNTHASE-RELATED"/>
    <property type="match status" value="1"/>
</dbReference>
<accession>A0A6M8BH13</accession>
<keyword evidence="1 7" id="KW-0963">Cytoplasm</keyword>
<dbReference type="PANTHER" id="PTHR43033:SF1">
    <property type="entry name" value="TRNA(ILE)-LYSIDINE SYNTHASE-RELATED"/>
    <property type="match status" value="1"/>
</dbReference>
<dbReference type="EC" id="6.3.4.19" evidence="7"/>
<keyword evidence="4 7" id="KW-0547">Nucleotide-binding</keyword>
<feature type="domain" description="tRNA(Ile)-lysidine synthase substrate-binding" evidence="9">
    <location>
        <begin position="262"/>
        <end position="314"/>
    </location>
</feature>
<dbReference type="Pfam" id="PF01171">
    <property type="entry name" value="ATP_bind_3"/>
    <property type="match status" value="1"/>
</dbReference>
<sequence>MTLSPWTPLHAQLHRGIRQRQLFCRGDRLLMAVSGGQDSLCLAQLLMDLQPKWGWELAIAHCNHRWRPDAGANADYVRLLAESWGVPVFIETAADIPASEAAARAWRYDVLGAIARAHGYSRVATGHTMSDRAETLLYNLVRGSGADGLQSLTWRRELCPGVALVRPLLDVRRVETAEFCQSRGLRVWEDSTNQDLRHPRNRIRQDILPALKAHLNPQAEAALAHTAELLRADVDYLESAAADLLHRALPPAAPPDEHPQLHRPTLQIAPLALQRRALRQFLARHLPEAPGFEPVEKLLALLDAPNRSQTDPFAGGAIARVAGDWIELVDPANRAKQ</sequence>
<gene>
    <name evidence="7 10" type="primary">tilS</name>
    <name evidence="10" type="ORF">HPC62_16800</name>
</gene>
<keyword evidence="3 7" id="KW-0819">tRNA processing</keyword>
<dbReference type="Pfam" id="PF09179">
    <property type="entry name" value="TilS"/>
    <property type="match status" value="1"/>
</dbReference>
<proteinExistence type="inferred from homology"/>
<evidence type="ECO:0000256" key="6">
    <source>
        <dbReference type="ARBA" id="ARBA00048539"/>
    </source>
</evidence>
<dbReference type="NCBIfam" id="TIGR02432">
    <property type="entry name" value="lysidine_TilS_N"/>
    <property type="match status" value="1"/>
</dbReference>
<dbReference type="AlphaFoldDB" id="A0A6M8BH13"/>